<feature type="non-terminal residue" evidence="1">
    <location>
        <position position="1"/>
    </location>
</feature>
<comment type="caution">
    <text evidence="1">The sequence shown here is derived from an EMBL/GenBank/DDBJ whole genome shotgun (WGS) entry which is preliminary data.</text>
</comment>
<dbReference type="Proteomes" id="UP000265520">
    <property type="component" value="Unassembled WGS sequence"/>
</dbReference>
<organism evidence="1 2">
    <name type="scientific">Trifolium medium</name>
    <dbReference type="NCBI Taxonomy" id="97028"/>
    <lineage>
        <taxon>Eukaryota</taxon>
        <taxon>Viridiplantae</taxon>
        <taxon>Streptophyta</taxon>
        <taxon>Embryophyta</taxon>
        <taxon>Tracheophyta</taxon>
        <taxon>Spermatophyta</taxon>
        <taxon>Magnoliopsida</taxon>
        <taxon>eudicotyledons</taxon>
        <taxon>Gunneridae</taxon>
        <taxon>Pentapetalae</taxon>
        <taxon>rosids</taxon>
        <taxon>fabids</taxon>
        <taxon>Fabales</taxon>
        <taxon>Fabaceae</taxon>
        <taxon>Papilionoideae</taxon>
        <taxon>50 kb inversion clade</taxon>
        <taxon>NPAAA clade</taxon>
        <taxon>Hologalegina</taxon>
        <taxon>IRL clade</taxon>
        <taxon>Trifolieae</taxon>
        <taxon>Trifolium</taxon>
    </lineage>
</organism>
<evidence type="ECO:0000313" key="1">
    <source>
        <dbReference type="EMBL" id="MCI94303.1"/>
    </source>
</evidence>
<dbReference type="EMBL" id="LXQA011352648">
    <property type="protein sequence ID" value="MCI94303.1"/>
    <property type="molecule type" value="Genomic_DNA"/>
</dbReference>
<name>A0A392W3I7_9FABA</name>
<reference evidence="1 2" key="1">
    <citation type="journal article" date="2018" name="Front. Plant Sci.">
        <title>Red Clover (Trifolium pratense) and Zigzag Clover (T. medium) - A Picture of Genomic Similarities and Differences.</title>
        <authorList>
            <person name="Dluhosova J."/>
            <person name="Istvanek J."/>
            <person name="Nedelnik J."/>
            <person name="Repkova J."/>
        </authorList>
    </citation>
    <scope>NUCLEOTIDE SEQUENCE [LARGE SCALE GENOMIC DNA]</scope>
    <source>
        <strain evidence="2">cv. 10/8</strain>
        <tissue evidence="1">Leaf</tissue>
    </source>
</reference>
<evidence type="ECO:0000313" key="2">
    <source>
        <dbReference type="Proteomes" id="UP000265520"/>
    </source>
</evidence>
<sequence length="42" mass="4750">SNLLASVPVVEWLATLNQKRKMEQARQGRKKFLFSGNPPPVI</sequence>
<keyword evidence="2" id="KW-1185">Reference proteome</keyword>
<dbReference type="AlphaFoldDB" id="A0A392W3I7"/>
<protein>
    <submittedName>
        <fullName evidence="1">Uncharacterized protein</fullName>
    </submittedName>
</protein>
<proteinExistence type="predicted"/>
<accession>A0A392W3I7</accession>